<dbReference type="EMBL" id="JADGIZ020000021">
    <property type="protein sequence ID" value="KAL2915765.1"/>
    <property type="molecule type" value="Genomic_DNA"/>
</dbReference>
<dbReference type="Proteomes" id="UP001527925">
    <property type="component" value="Unassembled WGS sequence"/>
</dbReference>
<dbReference type="SUPFAM" id="SSF46689">
    <property type="entry name" value="Homeodomain-like"/>
    <property type="match status" value="3"/>
</dbReference>
<feature type="domain" description="Myb-like" evidence="1">
    <location>
        <begin position="433"/>
        <end position="480"/>
    </location>
</feature>
<accession>A0ABR4N8D5</accession>
<dbReference type="SMART" id="SM00717">
    <property type="entry name" value="SANT"/>
    <property type="match status" value="3"/>
</dbReference>
<dbReference type="InterPro" id="IPR009057">
    <property type="entry name" value="Homeodomain-like_sf"/>
</dbReference>
<dbReference type="PROSITE" id="PS50090">
    <property type="entry name" value="MYB_LIKE"/>
    <property type="match status" value="2"/>
</dbReference>
<protein>
    <recommendedName>
        <fullName evidence="1">Myb-like domain-containing protein</fullName>
    </recommendedName>
</protein>
<name>A0ABR4N8D5_9FUNG</name>
<dbReference type="PANTHER" id="PTHR45614">
    <property type="entry name" value="MYB PROTEIN-RELATED"/>
    <property type="match status" value="1"/>
</dbReference>
<evidence type="ECO:0000313" key="2">
    <source>
        <dbReference type="EMBL" id="KAL2915765.1"/>
    </source>
</evidence>
<sequence>MPAIDTILHELKTYRYMRLNQGVPALVEPDLCDYLKNPKSGLTFAEIGQRHGLTRYQLRYYYTQVVRLAIAQDMRSEFERTGKQITVEHAVSRRRTVLNQLFRLLQADPKRMYVSTSDLGPKGLHMPSIIMRRRAGRGGEIWTARVTHAWSEKLDTKLFDLIKFYGRDVTIISEELYPITKSQIRWRLIRHFSKMAPRAQSQPWTPEEDATLRELAPKLRVIAHPWLYAHAKHFPHRSVDDILERARFLLKTRNRLTPEMAHKISAGVAKYGRDYFDKTKTPSFVDDFPEGSRLQLICEWVAIEPYDHPRALWSREDDEVLFQAMVKEAQNIVDVVGNFSRIAREHFPGRFGSELRVRWEKVVECSRFPLCQVWTQDEEVRMLQMRTELARDHPGVSQLSRDAALAIRLKRPLQNVRSRILILEHFRQARLGWAAEEDERLARAVEVARFKDVVDWVRVAELMGCERHVQEYLLRWRWALAPGE</sequence>
<proteinExistence type="predicted"/>
<feature type="domain" description="Myb-like" evidence="1">
    <location>
        <begin position="310"/>
        <end position="363"/>
    </location>
</feature>
<dbReference type="InterPro" id="IPR001005">
    <property type="entry name" value="SANT/Myb"/>
</dbReference>
<organism evidence="2 3">
    <name type="scientific">Polyrhizophydium stewartii</name>
    <dbReference type="NCBI Taxonomy" id="2732419"/>
    <lineage>
        <taxon>Eukaryota</taxon>
        <taxon>Fungi</taxon>
        <taxon>Fungi incertae sedis</taxon>
        <taxon>Chytridiomycota</taxon>
        <taxon>Chytridiomycota incertae sedis</taxon>
        <taxon>Chytridiomycetes</taxon>
        <taxon>Rhizophydiales</taxon>
        <taxon>Rhizophydiales incertae sedis</taxon>
        <taxon>Polyrhizophydium</taxon>
    </lineage>
</organism>
<evidence type="ECO:0000313" key="3">
    <source>
        <dbReference type="Proteomes" id="UP001527925"/>
    </source>
</evidence>
<dbReference type="Gene3D" id="1.10.10.60">
    <property type="entry name" value="Homeodomain-like"/>
    <property type="match status" value="1"/>
</dbReference>
<gene>
    <name evidence="2" type="ORF">HK105_204712</name>
</gene>
<keyword evidence="3" id="KW-1185">Reference proteome</keyword>
<evidence type="ECO:0000259" key="1">
    <source>
        <dbReference type="PROSITE" id="PS50090"/>
    </source>
</evidence>
<comment type="caution">
    <text evidence="2">The sequence shown here is derived from an EMBL/GenBank/DDBJ whole genome shotgun (WGS) entry which is preliminary data.</text>
</comment>
<reference evidence="2 3" key="1">
    <citation type="submission" date="2023-09" db="EMBL/GenBank/DDBJ databases">
        <title>Pangenome analysis of Batrachochytrium dendrobatidis and related Chytrids.</title>
        <authorList>
            <person name="Yacoub M.N."/>
            <person name="Stajich J.E."/>
            <person name="James T.Y."/>
        </authorList>
    </citation>
    <scope>NUCLEOTIDE SEQUENCE [LARGE SCALE GENOMIC DNA]</scope>
    <source>
        <strain evidence="2 3">JEL0888</strain>
    </source>
</reference>
<dbReference type="InterPro" id="IPR050560">
    <property type="entry name" value="MYB_TF"/>
</dbReference>